<evidence type="ECO:0000313" key="1">
    <source>
        <dbReference type="EMBL" id="KAJ4728482.1"/>
    </source>
</evidence>
<comment type="caution">
    <text evidence="1">The sequence shown here is derived from an EMBL/GenBank/DDBJ whole genome shotgun (WGS) entry which is preliminary data.</text>
</comment>
<reference evidence="1 2" key="1">
    <citation type="journal article" date="2023" name="Science">
        <title>Complex scaffold remodeling in plant triterpene biosynthesis.</title>
        <authorList>
            <person name="De La Pena R."/>
            <person name="Hodgson H."/>
            <person name="Liu J.C."/>
            <person name="Stephenson M.J."/>
            <person name="Martin A.C."/>
            <person name="Owen C."/>
            <person name="Harkess A."/>
            <person name="Leebens-Mack J."/>
            <person name="Jimenez L.E."/>
            <person name="Osbourn A."/>
            <person name="Sattely E.S."/>
        </authorList>
    </citation>
    <scope>NUCLEOTIDE SEQUENCE [LARGE SCALE GENOMIC DNA]</scope>
    <source>
        <strain evidence="2">cv. JPN11</strain>
        <tissue evidence="1">Leaf</tissue>
    </source>
</reference>
<name>A0ACC1YXT6_MELAZ</name>
<dbReference type="EMBL" id="CM051394">
    <property type="protein sequence ID" value="KAJ4728482.1"/>
    <property type="molecule type" value="Genomic_DNA"/>
</dbReference>
<protein>
    <submittedName>
        <fullName evidence="1">SNARE associated Golgi protein family</fullName>
    </submittedName>
</protein>
<organism evidence="1 2">
    <name type="scientific">Melia azedarach</name>
    <name type="common">Chinaberry tree</name>
    <dbReference type="NCBI Taxonomy" id="155640"/>
    <lineage>
        <taxon>Eukaryota</taxon>
        <taxon>Viridiplantae</taxon>
        <taxon>Streptophyta</taxon>
        <taxon>Embryophyta</taxon>
        <taxon>Tracheophyta</taxon>
        <taxon>Spermatophyta</taxon>
        <taxon>Magnoliopsida</taxon>
        <taxon>eudicotyledons</taxon>
        <taxon>Gunneridae</taxon>
        <taxon>Pentapetalae</taxon>
        <taxon>rosids</taxon>
        <taxon>malvids</taxon>
        <taxon>Sapindales</taxon>
        <taxon>Meliaceae</taxon>
        <taxon>Melia</taxon>
    </lineage>
</organism>
<proteinExistence type="predicted"/>
<gene>
    <name evidence="1" type="ORF">OWV82_001405</name>
</gene>
<evidence type="ECO:0000313" key="2">
    <source>
        <dbReference type="Proteomes" id="UP001164539"/>
    </source>
</evidence>
<keyword evidence="2" id="KW-1185">Reference proteome</keyword>
<accession>A0ACC1YXT6</accession>
<sequence>MAVLAHGSSLNCPKSMPQRFSLPPFKHPITPSSFYIPNRVFLLEKFTSVLTRRFFKQPRTFRIRSFRRQDSKNNEPAKSKDGQDEQDLLLDEILKSKKVNSGAGNSFLAKLAIVVGIAATITIISVSLKPSSLGSSFGVQRLAEGSSSSLAMASPAGFSFNAFGYKFVLPEYAPGWIYFWLLMAAGCGLFISEEALNIWIGTSLARLLTWDGTWHSFLESFSKNAPYIVSTVLWVYWGVCISDMIPFYLGKLFRQSGASDDVCSKLGIGKEKALSITRSVQKYGNLMGFVERFSLGVRNPTAFLAGSLGVSPDYFFAGVCCGGLLTLPIQLVIGFLLRERPMFALATVATVVGIWTVFPYAVAASTAAFLYLRRRYST</sequence>
<dbReference type="Proteomes" id="UP001164539">
    <property type="component" value="Chromosome 1"/>
</dbReference>